<name>A0A3R9P014_9BACT</name>
<dbReference type="Pfam" id="PF07676">
    <property type="entry name" value="PD40"/>
    <property type="match status" value="1"/>
</dbReference>
<feature type="signal peptide" evidence="3">
    <location>
        <begin position="1"/>
        <end position="34"/>
    </location>
</feature>
<dbReference type="InterPro" id="IPR011042">
    <property type="entry name" value="6-blade_b-propeller_TolB-like"/>
</dbReference>
<organism evidence="4 5">
    <name type="scientific">Hymenobacter rigui</name>
    <dbReference type="NCBI Taxonomy" id="334424"/>
    <lineage>
        <taxon>Bacteria</taxon>
        <taxon>Pseudomonadati</taxon>
        <taxon>Bacteroidota</taxon>
        <taxon>Cytophagia</taxon>
        <taxon>Cytophagales</taxon>
        <taxon>Hymenobacteraceae</taxon>
        <taxon>Hymenobacter</taxon>
    </lineage>
</organism>
<dbReference type="PANTHER" id="PTHR36842:SF1">
    <property type="entry name" value="PROTEIN TOLB"/>
    <property type="match status" value="1"/>
</dbReference>
<dbReference type="EMBL" id="RWIT01000009">
    <property type="protein sequence ID" value="RSK47271.1"/>
    <property type="molecule type" value="Genomic_DNA"/>
</dbReference>
<reference evidence="4 5" key="1">
    <citation type="submission" date="2018-12" db="EMBL/GenBank/DDBJ databases">
        <authorList>
            <person name="Feng G."/>
            <person name="Zhu H."/>
        </authorList>
    </citation>
    <scope>NUCLEOTIDE SEQUENCE [LARGE SCALE GENOMIC DNA]</scope>
    <source>
        <strain evidence="4 5">KCTC 12533</strain>
    </source>
</reference>
<dbReference type="SUPFAM" id="SSF69304">
    <property type="entry name" value="Tricorn protease N-terminal domain"/>
    <property type="match status" value="1"/>
</dbReference>
<feature type="compositionally biased region" description="Low complexity" evidence="2">
    <location>
        <begin position="647"/>
        <end position="664"/>
    </location>
</feature>
<dbReference type="InterPro" id="IPR011659">
    <property type="entry name" value="WD40"/>
</dbReference>
<sequence length="1109" mass="124158">MKHVSLLFRPRVSGPAGLAALLLGLLLSGETVQAQTAQEPFGRVRLQYKEFNWQQFSTQNFNIYYYAGGEANARHAAEYAEKELQRITGLIGYYPYSKTTIMLFNSVGDLRQSNVGLNSDKYQTGGETSLLRMTKVQIAFQGQQTRFKQDLSNRITQVLLNDMMYGGSLKEVIQSSYLLQLPDWFIGGASAYAAQGWSVEMDDYMRTMTKEHEGNRTAPFFVRNPELAGQSVWNYIAERYGYTSIQNILNLTRITRDVEVGISSSLNVPYKVFLKDWLGYYRQLNAQPRTPYQEADEKNSLAGRNRKSMVYSQPVISPNGQRLAYVQNDQGRYRVLVVSKDGKGRDKIHRSGYKTPDQQVETRLPVLAWRGNGQVAVVEEEKGQLALQLREADGGVRNVVARLKSLLPSFGRRASLLSQFSQVTDLSYSPDGKSLVFSGVRNGQNDLYLLRAGSRTPEKLTNDVFDDVEPTFLPGGGGIVFSSNRWLDSAGTAKGSFGAVVNNYDLYLYHLDGRPQPVEMLVNTISNESRPRAISDSEVLFVSEESGVRSLYRLTLATKQYQPVTSFLANIKDYDYSAASSTLSFVAAEDGRDNIYLYPNYTLPTGLTLFKTARQETLEDRSKPAKAAAPNRPGPTVANATQQNSGQQPAAPQTPAPTQETVPQSAKKTDNQVNTDAYEFDEDIPASRASPTITKRRAATVVALPKAAPAEATALTGPFRYDTQFSIDNVVSTLYSDPLLGLGLMGQVNMSDLMENHRIQAGIFALTDLRTSNIFAEYTNLKHRYDWSVRYQKQAYFINPEGLGRVRYGRHEIAPTLAYPLTHNLSVRLGPRFVSVSRKIYADLSNSTDRTNNYLGGEGELVFDNSIATGVNMLQGTRMKAGVTRLSDLDGHGTSFTKIFVDLRHYQKLHRQLIWANRASFGQYIGGGTAQPFFRLGGMDNWLNYDYNDSQFITADKTQALDPTQLDPTQMFYQQFVTNLRGFDYSKRIGQKYVLFNSELRLPIVQYLSHRPIESGFFRNLQLTAFGDMGTTYSGANPFSVNNSNNTQTKEEGAFKASVINFTNPMLYGYGVGMRTTMLGFYVKGDLAWGREQYNNTGPKLYVTLGYDF</sequence>
<evidence type="ECO:0000313" key="4">
    <source>
        <dbReference type="EMBL" id="RSK47271.1"/>
    </source>
</evidence>
<dbReference type="Gene3D" id="2.120.10.30">
    <property type="entry name" value="TolB, C-terminal domain"/>
    <property type="match status" value="2"/>
</dbReference>
<evidence type="ECO:0008006" key="6">
    <source>
        <dbReference type="Google" id="ProtNLM"/>
    </source>
</evidence>
<accession>A0A3R9P014</accession>
<dbReference type="PANTHER" id="PTHR36842">
    <property type="entry name" value="PROTEIN TOLB HOMOLOG"/>
    <property type="match status" value="1"/>
</dbReference>
<proteinExistence type="inferred from homology"/>
<keyword evidence="5" id="KW-1185">Reference proteome</keyword>
<feature type="region of interest" description="Disordered" evidence="2">
    <location>
        <begin position="616"/>
        <end position="670"/>
    </location>
</feature>
<dbReference type="Gene3D" id="2.40.160.50">
    <property type="entry name" value="membrane protein fhac: a member of the omp85/tpsb transporter family"/>
    <property type="match status" value="1"/>
</dbReference>
<feature type="chain" id="PRO_5018548318" description="Translocation protein TolB" evidence="3">
    <location>
        <begin position="35"/>
        <end position="1109"/>
    </location>
</feature>
<evidence type="ECO:0000256" key="1">
    <source>
        <dbReference type="ARBA" id="ARBA00009820"/>
    </source>
</evidence>
<evidence type="ECO:0000313" key="5">
    <source>
        <dbReference type="Proteomes" id="UP000273500"/>
    </source>
</evidence>
<dbReference type="RefSeq" id="WP_125421715.1">
    <property type="nucleotide sequence ID" value="NZ_RWIT01000009.1"/>
</dbReference>
<protein>
    <recommendedName>
        <fullName evidence="6">Translocation protein TolB</fullName>
    </recommendedName>
</protein>
<dbReference type="AlphaFoldDB" id="A0A3R9P014"/>
<dbReference type="Proteomes" id="UP000273500">
    <property type="component" value="Unassembled WGS sequence"/>
</dbReference>
<comment type="caution">
    <text evidence="4">The sequence shown here is derived from an EMBL/GenBank/DDBJ whole genome shotgun (WGS) entry which is preliminary data.</text>
</comment>
<evidence type="ECO:0000256" key="3">
    <source>
        <dbReference type="SAM" id="SignalP"/>
    </source>
</evidence>
<keyword evidence="3" id="KW-0732">Signal</keyword>
<dbReference type="OrthoDB" id="9760276at2"/>
<gene>
    <name evidence="4" type="ORF">EI291_15245</name>
</gene>
<comment type="similarity">
    <text evidence="1">Belongs to the TolB family.</text>
</comment>
<evidence type="ECO:0000256" key="2">
    <source>
        <dbReference type="SAM" id="MobiDB-lite"/>
    </source>
</evidence>